<dbReference type="Proteomes" id="UP000294257">
    <property type="component" value="Unassembled WGS sequence"/>
</dbReference>
<protein>
    <submittedName>
        <fullName evidence="2">Uncharacterized protein</fullName>
    </submittedName>
</protein>
<accession>A0A4Q7KQK0</accession>
<organism evidence="2 3">
    <name type="scientific">Herbihabitans rhizosphaerae</name>
    <dbReference type="NCBI Taxonomy" id="1872711"/>
    <lineage>
        <taxon>Bacteria</taxon>
        <taxon>Bacillati</taxon>
        <taxon>Actinomycetota</taxon>
        <taxon>Actinomycetes</taxon>
        <taxon>Pseudonocardiales</taxon>
        <taxon>Pseudonocardiaceae</taxon>
        <taxon>Herbihabitans</taxon>
    </lineage>
</organism>
<dbReference type="OrthoDB" id="4774779at2"/>
<evidence type="ECO:0000313" key="2">
    <source>
        <dbReference type="EMBL" id="RZS38805.1"/>
    </source>
</evidence>
<dbReference type="RefSeq" id="WP_130344432.1">
    <property type="nucleotide sequence ID" value="NZ_SGWQ01000004.1"/>
</dbReference>
<evidence type="ECO:0000256" key="1">
    <source>
        <dbReference type="SAM" id="MobiDB-lite"/>
    </source>
</evidence>
<name>A0A4Q7KQK0_9PSEU</name>
<reference evidence="2 3" key="1">
    <citation type="submission" date="2019-02" db="EMBL/GenBank/DDBJ databases">
        <title>Genomic Encyclopedia of Type Strains, Phase IV (KMG-IV): sequencing the most valuable type-strain genomes for metagenomic binning, comparative biology and taxonomic classification.</title>
        <authorList>
            <person name="Goeker M."/>
        </authorList>
    </citation>
    <scope>NUCLEOTIDE SEQUENCE [LARGE SCALE GENOMIC DNA]</scope>
    <source>
        <strain evidence="2 3">DSM 101727</strain>
    </source>
</reference>
<dbReference type="AlphaFoldDB" id="A0A4Q7KQK0"/>
<comment type="caution">
    <text evidence="2">The sequence shown here is derived from an EMBL/GenBank/DDBJ whole genome shotgun (WGS) entry which is preliminary data.</text>
</comment>
<evidence type="ECO:0000313" key="3">
    <source>
        <dbReference type="Proteomes" id="UP000294257"/>
    </source>
</evidence>
<feature type="region of interest" description="Disordered" evidence="1">
    <location>
        <begin position="51"/>
        <end position="72"/>
    </location>
</feature>
<sequence length="72" mass="7993">MVSKSENTKDTVQVLTESAASHVGRIATIITGAVRDVAREVGDWATDMFEMRDAARRSQEDDDARRAPRSEK</sequence>
<dbReference type="EMBL" id="SGWQ01000004">
    <property type="protein sequence ID" value="RZS38805.1"/>
    <property type="molecule type" value="Genomic_DNA"/>
</dbReference>
<keyword evidence="3" id="KW-1185">Reference proteome</keyword>
<gene>
    <name evidence="2" type="ORF">EV193_10414</name>
</gene>
<proteinExistence type="predicted"/>